<accession>A0A7W6PQD3</accession>
<reference evidence="2 3" key="1">
    <citation type="submission" date="2020-08" db="EMBL/GenBank/DDBJ databases">
        <title>Genomic Encyclopedia of Type Strains, Phase IV (KMG-IV): sequencing the most valuable type-strain genomes for metagenomic binning, comparative biology and taxonomic classification.</title>
        <authorList>
            <person name="Goeker M."/>
        </authorList>
    </citation>
    <scope>NUCLEOTIDE SEQUENCE [LARGE SCALE GENOMIC DNA]</scope>
    <source>
        <strain evidence="2 3">DSM 29514</strain>
    </source>
</reference>
<dbReference type="RefSeq" id="WP_165136768.1">
    <property type="nucleotide sequence ID" value="NZ_CP049250.1"/>
</dbReference>
<dbReference type="EMBL" id="JACIEC010000001">
    <property type="protein sequence ID" value="MBB4142799.1"/>
    <property type="molecule type" value="Genomic_DNA"/>
</dbReference>
<protein>
    <submittedName>
        <fullName evidence="2">Uncharacterized protein</fullName>
    </submittedName>
</protein>
<keyword evidence="1" id="KW-1133">Transmembrane helix</keyword>
<evidence type="ECO:0000256" key="1">
    <source>
        <dbReference type="SAM" id="Phobius"/>
    </source>
</evidence>
<keyword evidence="1" id="KW-0812">Transmembrane</keyword>
<keyword evidence="1" id="KW-0472">Membrane</keyword>
<evidence type="ECO:0000313" key="3">
    <source>
        <dbReference type="Proteomes" id="UP000519897"/>
    </source>
</evidence>
<feature type="transmembrane region" description="Helical" evidence="1">
    <location>
        <begin position="797"/>
        <end position="820"/>
    </location>
</feature>
<proteinExistence type="predicted"/>
<dbReference type="Proteomes" id="UP000519897">
    <property type="component" value="Unassembled WGS sequence"/>
</dbReference>
<organism evidence="2 3">
    <name type="scientific">Rhizobium rhizoryzae</name>
    <dbReference type="NCBI Taxonomy" id="451876"/>
    <lineage>
        <taxon>Bacteria</taxon>
        <taxon>Pseudomonadati</taxon>
        <taxon>Pseudomonadota</taxon>
        <taxon>Alphaproteobacteria</taxon>
        <taxon>Hyphomicrobiales</taxon>
        <taxon>Rhizobiaceae</taxon>
        <taxon>Rhizobium/Agrobacterium group</taxon>
        <taxon>Rhizobium</taxon>
    </lineage>
</organism>
<dbReference type="AlphaFoldDB" id="A0A7W6PQD3"/>
<evidence type="ECO:0000313" key="2">
    <source>
        <dbReference type="EMBL" id="MBB4142799.1"/>
    </source>
</evidence>
<sequence length="903" mass="97439">MTSGRVVGYDEKGNPITEDWLKSQIQPSKLEQQKVDSVEASKSMSELIGKVTGSERINKEFFAYLDGKYSGVVRAPDGMDIYQNPQNYSAEQKVARYIDLLKVKSQFEAYRDARQQENTGNSKTILNEPEVLKDIQQGMETLLEDPAVSGLLASEYLQGTREILEGKRFQDDEAQYDQAYTDAVEKLRTDINAQFKADILDGGIFNGGAARGANELSILTNYNSALKAFGSVLGAAEIEKHQDVINNSYNEFYTSKIEPLLPDSSSSYTSMLLASIQNLNVPEALKLNMGMMTPIIDGKTHVDLGLDLKTSGLADKLAGIKMNPETLAELRALGVSANLAQDGLTATFLPSVIQMANSVFGAGEAEKTKRAQFTETVLQELRPLIGRLDTGMTAMDLNGALERVRLSLKMRNNPMAAYANEVTTALNGLVRGANLTGNHLMMGTYGAGTGYDLAKTQALMSLGVGYEGRGLSAGNDPQGSLRDTGTDNSALAKKIFGTEGRQWEAGLIKRYGIATLEPLSSKMADDIQAILPNSTVQKPIIDGVAHGRKAIDNIVETYATAVAKGLYGQDAEGVKQFSTNMVRMMYNMWGMNKPGGSMQKLFATATQLAQSGGYTFKGSISVEEQQKALAKMGTMFISGTRTIHGSVMLGQGSTPEGIASHVLTAAATSGHLMDFVSSKMSPAFKGSRPLSDKAILLSAGLVADHAKEVARVGLAKGGSMMGGLVDIAWLPVDIFTFVQGLKAGRLDTAEKIFHGIIIGTDIGVAVDGAISLTRALVPAAILKASRFATLFMGTSGAIMASLGAAFNLVNAMALVGLAIWQNFKTEQAFDRAGDRLDENLLKYTNNTTNDYLQEFPFAPIWSGKKGEEEAWQKHLDSMYKHDITPFDWAAVRDANRKRFEAAA</sequence>
<keyword evidence="3" id="KW-1185">Reference proteome</keyword>
<name>A0A7W6PQD3_9HYPH</name>
<gene>
    <name evidence="2" type="ORF">GGQ72_001298</name>
</gene>
<comment type="caution">
    <text evidence="2">The sequence shown here is derived from an EMBL/GenBank/DDBJ whole genome shotgun (WGS) entry which is preliminary data.</text>
</comment>